<dbReference type="EMBL" id="JBHSYS010000003">
    <property type="protein sequence ID" value="MFC6958357.1"/>
    <property type="molecule type" value="Genomic_DNA"/>
</dbReference>
<evidence type="ECO:0000313" key="1">
    <source>
        <dbReference type="EMBL" id="MFC6958357.1"/>
    </source>
</evidence>
<evidence type="ECO:0000313" key="2">
    <source>
        <dbReference type="Proteomes" id="UP001596470"/>
    </source>
</evidence>
<comment type="caution">
    <text evidence="1">The sequence shown here is derived from an EMBL/GenBank/DDBJ whole genome shotgun (WGS) entry which is preliminary data.</text>
</comment>
<gene>
    <name evidence="1" type="ORF">ACFQS3_14225</name>
</gene>
<organism evidence="1 2">
    <name type="scientific">Glycomyces mayteni</name>
    <dbReference type="NCBI Taxonomy" id="543887"/>
    <lineage>
        <taxon>Bacteria</taxon>
        <taxon>Bacillati</taxon>
        <taxon>Actinomycetota</taxon>
        <taxon>Actinomycetes</taxon>
        <taxon>Glycomycetales</taxon>
        <taxon>Glycomycetaceae</taxon>
        <taxon>Glycomyces</taxon>
    </lineage>
</organism>
<protein>
    <submittedName>
        <fullName evidence="1">Uncharacterized protein</fullName>
    </submittedName>
</protein>
<proteinExistence type="predicted"/>
<keyword evidence="2" id="KW-1185">Reference proteome</keyword>
<dbReference type="RefSeq" id="WP_382346910.1">
    <property type="nucleotide sequence ID" value="NZ_JBHMBP010000001.1"/>
</dbReference>
<accession>A0ABW2D7P2</accession>
<dbReference type="Proteomes" id="UP001596470">
    <property type="component" value="Unassembled WGS sequence"/>
</dbReference>
<reference evidence="2" key="1">
    <citation type="journal article" date="2019" name="Int. J. Syst. Evol. Microbiol.">
        <title>The Global Catalogue of Microorganisms (GCM) 10K type strain sequencing project: providing services to taxonomists for standard genome sequencing and annotation.</title>
        <authorList>
            <consortium name="The Broad Institute Genomics Platform"/>
            <consortium name="The Broad Institute Genome Sequencing Center for Infectious Disease"/>
            <person name="Wu L."/>
            <person name="Ma J."/>
        </authorList>
    </citation>
    <scope>NUCLEOTIDE SEQUENCE [LARGE SCALE GENOMIC DNA]</scope>
    <source>
        <strain evidence="2">KACC 12634</strain>
    </source>
</reference>
<name>A0ABW2D7P2_9ACTN</name>
<sequence>MSANPSGNPALRKAAKRAVMAGTAAVAVTSLVKRRLNPPEPPVREEAE</sequence>